<proteinExistence type="predicted"/>
<gene>
    <name evidence="3" type="ORF">J437_LFUL003203</name>
</gene>
<evidence type="ECO:0000259" key="2">
    <source>
        <dbReference type="PROSITE" id="PS50105"/>
    </source>
</evidence>
<comment type="caution">
    <text evidence="3">The sequence shown here is derived from an EMBL/GenBank/DDBJ whole genome shotgun (WGS) entry which is preliminary data.</text>
</comment>
<feature type="compositionally biased region" description="Low complexity" evidence="1">
    <location>
        <begin position="180"/>
        <end position="192"/>
    </location>
</feature>
<keyword evidence="4" id="KW-1185">Reference proteome</keyword>
<feature type="compositionally biased region" description="Polar residues" evidence="1">
    <location>
        <begin position="103"/>
        <end position="119"/>
    </location>
</feature>
<name>A0A8K0NTW2_LADFU</name>
<dbReference type="CDD" id="cd09577">
    <property type="entry name" value="SAM_Ph1_2_3"/>
    <property type="match status" value="1"/>
</dbReference>
<dbReference type="OrthoDB" id="2390104at2759"/>
<dbReference type="SMART" id="SM00454">
    <property type="entry name" value="SAM"/>
    <property type="match status" value="1"/>
</dbReference>
<sequence>MMNGMTEASNGGSTPMEGVNAGEEGGAKSENTSAVSSGVTNGPTSGAPTGMGSRDTHKVPPPKALVKPQVLTHVIEGFVIQEASEPFAVNRSSLLSEMPQPSLKPNNQMMQNHTSQQTDGGRLGSGNVNAQEEGNLTTDNETNDSSGAESSSLSPSEVVQGQEATSARTSGMVGGDPSDDNNSSESGLLSSGCPANATPSTPPQPRINPIKWTVSDVCEFIRNLPGCSDYAEDFAIQEIDGQALLLLKEDHLMTAMSMKLGPALKICARIDTMRGDMKEK</sequence>
<dbReference type="AlphaFoldDB" id="A0A8K0NTW2"/>
<feature type="region of interest" description="Disordered" evidence="1">
    <location>
        <begin position="1"/>
        <end position="64"/>
    </location>
</feature>
<feature type="compositionally biased region" description="Low complexity" evidence="1">
    <location>
        <begin position="145"/>
        <end position="156"/>
    </location>
</feature>
<dbReference type="InterPro" id="IPR013761">
    <property type="entry name" value="SAM/pointed_sf"/>
</dbReference>
<dbReference type="GO" id="GO:0042393">
    <property type="term" value="F:histone binding"/>
    <property type="evidence" value="ECO:0007669"/>
    <property type="project" value="TreeGrafter"/>
</dbReference>
<feature type="compositionally biased region" description="Polar residues" evidence="1">
    <location>
        <begin position="157"/>
        <end position="169"/>
    </location>
</feature>
<dbReference type="Proteomes" id="UP000792457">
    <property type="component" value="Unassembled WGS sequence"/>
</dbReference>
<accession>A0A8K0NTW2</accession>
<dbReference type="PROSITE" id="PS50105">
    <property type="entry name" value="SAM_DOMAIN"/>
    <property type="match status" value="1"/>
</dbReference>
<feature type="compositionally biased region" description="Polar residues" evidence="1">
    <location>
        <begin position="29"/>
        <end position="47"/>
    </location>
</feature>
<organism evidence="3 4">
    <name type="scientific">Ladona fulva</name>
    <name type="common">Scarce chaser dragonfly</name>
    <name type="synonym">Libellula fulva</name>
    <dbReference type="NCBI Taxonomy" id="123851"/>
    <lineage>
        <taxon>Eukaryota</taxon>
        <taxon>Metazoa</taxon>
        <taxon>Ecdysozoa</taxon>
        <taxon>Arthropoda</taxon>
        <taxon>Hexapoda</taxon>
        <taxon>Insecta</taxon>
        <taxon>Pterygota</taxon>
        <taxon>Palaeoptera</taxon>
        <taxon>Odonata</taxon>
        <taxon>Epiprocta</taxon>
        <taxon>Anisoptera</taxon>
        <taxon>Libelluloidea</taxon>
        <taxon>Libellulidae</taxon>
        <taxon>Ladona</taxon>
    </lineage>
</organism>
<dbReference type="GO" id="GO:0003682">
    <property type="term" value="F:chromatin binding"/>
    <property type="evidence" value="ECO:0007669"/>
    <property type="project" value="TreeGrafter"/>
</dbReference>
<feature type="region of interest" description="Disordered" evidence="1">
    <location>
        <begin position="97"/>
        <end position="208"/>
    </location>
</feature>
<dbReference type="GO" id="GO:0045892">
    <property type="term" value="P:negative regulation of DNA-templated transcription"/>
    <property type="evidence" value="ECO:0007669"/>
    <property type="project" value="TreeGrafter"/>
</dbReference>
<dbReference type="PANTHER" id="PTHR12247:SF138">
    <property type="entry name" value="POLYHOMEOTIC DISTAL, ISOFORM A-RELATED"/>
    <property type="match status" value="1"/>
</dbReference>
<feature type="domain" description="SAM" evidence="2">
    <location>
        <begin position="212"/>
        <end position="276"/>
    </location>
</feature>
<evidence type="ECO:0000313" key="4">
    <source>
        <dbReference type="Proteomes" id="UP000792457"/>
    </source>
</evidence>
<feature type="compositionally biased region" description="Polar residues" evidence="1">
    <location>
        <begin position="126"/>
        <end position="144"/>
    </location>
</feature>
<dbReference type="SUPFAM" id="SSF47769">
    <property type="entry name" value="SAM/Pointed domain"/>
    <property type="match status" value="1"/>
</dbReference>
<dbReference type="PANTHER" id="PTHR12247">
    <property type="entry name" value="POLYCOMB GROUP PROTEIN"/>
    <property type="match status" value="1"/>
</dbReference>
<evidence type="ECO:0000256" key="1">
    <source>
        <dbReference type="SAM" id="MobiDB-lite"/>
    </source>
</evidence>
<dbReference type="EMBL" id="KZ308197">
    <property type="protein sequence ID" value="KAG8224480.1"/>
    <property type="molecule type" value="Genomic_DNA"/>
</dbReference>
<dbReference type="InterPro" id="IPR001660">
    <property type="entry name" value="SAM"/>
</dbReference>
<evidence type="ECO:0000313" key="3">
    <source>
        <dbReference type="EMBL" id="KAG8224480.1"/>
    </source>
</evidence>
<dbReference type="Gene3D" id="1.10.150.50">
    <property type="entry name" value="Transcription Factor, Ets-1"/>
    <property type="match status" value="1"/>
</dbReference>
<feature type="compositionally biased region" description="Polar residues" evidence="1">
    <location>
        <begin position="1"/>
        <end position="13"/>
    </location>
</feature>
<dbReference type="Pfam" id="PF00536">
    <property type="entry name" value="SAM_1"/>
    <property type="match status" value="1"/>
</dbReference>
<dbReference type="GO" id="GO:0035102">
    <property type="term" value="C:PRC1 complex"/>
    <property type="evidence" value="ECO:0007669"/>
    <property type="project" value="TreeGrafter"/>
</dbReference>
<reference evidence="3" key="2">
    <citation type="submission" date="2017-10" db="EMBL/GenBank/DDBJ databases">
        <title>Ladona fulva Genome sequencing and assembly.</title>
        <authorList>
            <person name="Murali S."/>
            <person name="Richards S."/>
            <person name="Bandaranaike D."/>
            <person name="Bellair M."/>
            <person name="Blankenburg K."/>
            <person name="Chao H."/>
            <person name="Dinh H."/>
            <person name="Doddapaneni H."/>
            <person name="Dugan-Rocha S."/>
            <person name="Elkadiri S."/>
            <person name="Gnanaolivu R."/>
            <person name="Hernandez B."/>
            <person name="Skinner E."/>
            <person name="Javaid M."/>
            <person name="Lee S."/>
            <person name="Li M."/>
            <person name="Ming W."/>
            <person name="Munidasa M."/>
            <person name="Muniz J."/>
            <person name="Nguyen L."/>
            <person name="Hughes D."/>
            <person name="Osuji N."/>
            <person name="Pu L.-L."/>
            <person name="Puazo M."/>
            <person name="Qu C."/>
            <person name="Quiroz J."/>
            <person name="Raj R."/>
            <person name="Weissenberger G."/>
            <person name="Xin Y."/>
            <person name="Zou X."/>
            <person name="Han Y."/>
            <person name="Worley K."/>
            <person name="Muzny D."/>
            <person name="Gibbs R."/>
        </authorList>
    </citation>
    <scope>NUCLEOTIDE SEQUENCE</scope>
    <source>
        <strain evidence="3">Sampled in the wild</strain>
    </source>
</reference>
<reference evidence="3" key="1">
    <citation type="submission" date="2013-04" db="EMBL/GenBank/DDBJ databases">
        <authorList>
            <person name="Qu J."/>
            <person name="Murali S.C."/>
            <person name="Bandaranaike D."/>
            <person name="Bellair M."/>
            <person name="Blankenburg K."/>
            <person name="Chao H."/>
            <person name="Dinh H."/>
            <person name="Doddapaneni H."/>
            <person name="Downs B."/>
            <person name="Dugan-Rocha S."/>
            <person name="Elkadiri S."/>
            <person name="Gnanaolivu R.D."/>
            <person name="Hernandez B."/>
            <person name="Javaid M."/>
            <person name="Jayaseelan J.C."/>
            <person name="Lee S."/>
            <person name="Li M."/>
            <person name="Ming W."/>
            <person name="Munidasa M."/>
            <person name="Muniz J."/>
            <person name="Nguyen L."/>
            <person name="Ongeri F."/>
            <person name="Osuji N."/>
            <person name="Pu L.-L."/>
            <person name="Puazo M."/>
            <person name="Qu C."/>
            <person name="Quiroz J."/>
            <person name="Raj R."/>
            <person name="Weissenberger G."/>
            <person name="Xin Y."/>
            <person name="Zou X."/>
            <person name="Han Y."/>
            <person name="Richards S."/>
            <person name="Worley K."/>
            <person name="Muzny D."/>
            <person name="Gibbs R."/>
        </authorList>
    </citation>
    <scope>NUCLEOTIDE SEQUENCE</scope>
    <source>
        <strain evidence="3">Sampled in the wild</strain>
    </source>
</reference>
<protein>
    <recommendedName>
        <fullName evidence="2">SAM domain-containing protein</fullName>
    </recommendedName>
</protein>
<dbReference type="InterPro" id="IPR050548">
    <property type="entry name" value="PcG_chromatin_remod_factors"/>
</dbReference>